<proteinExistence type="predicted"/>
<dbReference type="FunFam" id="3.40.50.11350:FF:000014">
    <property type="entry name" value="Uncharacterized protein"/>
    <property type="match status" value="1"/>
</dbReference>
<sequence>MDSSSSSSFRHSSSACTTAMDNSESLASSRRPSQNRQRRKRPATMRRTSPPSQDRLVIVFITASAIFALVSFTPFLLGHVPTHDENNQHLEGLINTAENRWERLVKELNKDVVQHDSNDNSIIVQSNTDKSLPLARGVAGLPMSQTPALIGAKHGSIQCDNDNYDDLAYWNDPQGDLDVDFVSPFASADTSETRYITFEPDRGGWNNIRMALETVLVFAAATGRTLVLPPNTPFYRLTDQSGKGAKHHGFADFLDLEHPALRNKVKMISMSEFLEREGGGKMFTLPPGQDGKMIKNAADHCFYIAKSNYSCERIYNFLRKEGFVPELQAGHDCLIFDKEHQAAKVEYNDQELLDLLPEEEQEQIKQFCKERKPKFYGSELETVPLIHFQGGEKTHRLLNHFYTFLYFVDDKIDHYYKRFVRDFMHYGDNIFCTAGKIVRALEEDAAKAGGTSFSAMHVRRGDFQYKKVKITAEDWYENTKDIFTDPKEIIYIATDEKDHKFFEPLAKHYNLRFLNDFKEIANLDEIDPNLFGMIDTVIASRGRLFVGTWFSTFTGYINRMRGYNGMSGTTSYYSTPDRKYNTHKWVDPSSILIAREWPTSWVGIDGDVAVHSETDM</sequence>
<dbReference type="AlphaFoldDB" id="A0AAD8XRM9"/>
<keyword evidence="5" id="KW-0812">Transmembrane</keyword>
<dbReference type="Gene3D" id="3.40.50.11340">
    <property type="match status" value="1"/>
</dbReference>
<dbReference type="EC" id="2.4.1.221" evidence="6"/>
<name>A0AAD8XRM9_9STRA</name>
<evidence type="ECO:0000313" key="7">
    <source>
        <dbReference type="Proteomes" id="UP001224775"/>
    </source>
</evidence>
<organism evidence="6 7">
    <name type="scientific">Skeletonema marinoi</name>
    <dbReference type="NCBI Taxonomy" id="267567"/>
    <lineage>
        <taxon>Eukaryota</taxon>
        <taxon>Sar</taxon>
        <taxon>Stramenopiles</taxon>
        <taxon>Ochrophyta</taxon>
        <taxon>Bacillariophyta</taxon>
        <taxon>Coscinodiscophyceae</taxon>
        <taxon>Thalassiosirophycidae</taxon>
        <taxon>Thalassiosirales</taxon>
        <taxon>Skeletonemataceae</taxon>
        <taxon>Skeletonema</taxon>
        <taxon>Skeletonema marinoi-dohrnii complex</taxon>
    </lineage>
</organism>
<keyword evidence="3" id="KW-0119">Carbohydrate metabolism</keyword>
<keyword evidence="7" id="KW-1185">Reference proteome</keyword>
<dbReference type="PANTHER" id="PTHR31469:SF8">
    <property type="entry name" value="OS07G0641000 PROTEIN"/>
    <property type="match status" value="1"/>
</dbReference>
<dbReference type="GO" id="GO:0046922">
    <property type="term" value="F:peptide-O-fucosyltransferase activity"/>
    <property type="evidence" value="ECO:0007669"/>
    <property type="project" value="UniProtKB-EC"/>
</dbReference>
<evidence type="ECO:0000256" key="5">
    <source>
        <dbReference type="SAM" id="Phobius"/>
    </source>
</evidence>
<keyword evidence="5" id="KW-1133">Transmembrane helix</keyword>
<dbReference type="Pfam" id="PF10250">
    <property type="entry name" value="O-FucT"/>
    <property type="match status" value="1"/>
</dbReference>
<dbReference type="InterPro" id="IPR019378">
    <property type="entry name" value="GDP-Fuc_O-FucTrfase"/>
</dbReference>
<dbReference type="CDD" id="cd11296">
    <property type="entry name" value="O-FucT_like"/>
    <property type="match status" value="1"/>
</dbReference>
<dbReference type="Proteomes" id="UP001224775">
    <property type="component" value="Unassembled WGS sequence"/>
</dbReference>
<reference evidence="6" key="1">
    <citation type="submission" date="2023-06" db="EMBL/GenBank/DDBJ databases">
        <title>Survivors Of The Sea: Transcriptome response of Skeletonema marinoi to long-term dormancy.</title>
        <authorList>
            <person name="Pinder M.I.M."/>
            <person name="Kourtchenko O."/>
            <person name="Robertson E.K."/>
            <person name="Larsson T."/>
            <person name="Maumus F."/>
            <person name="Osuna-Cruz C.M."/>
            <person name="Vancaester E."/>
            <person name="Stenow R."/>
            <person name="Vandepoele K."/>
            <person name="Ploug H."/>
            <person name="Bruchert V."/>
            <person name="Godhe A."/>
            <person name="Topel M."/>
        </authorList>
    </citation>
    <scope>NUCLEOTIDE SEQUENCE</scope>
    <source>
        <strain evidence="6">R05AC</strain>
    </source>
</reference>
<evidence type="ECO:0000256" key="1">
    <source>
        <dbReference type="ARBA" id="ARBA00022679"/>
    </source>
</evidence>
<evidence type="ECO:0000256" key="3">
    <source>
        <dbReference type="ARBA" id="ARBA00023277"/>
    </source>
</evidence>
<dbReference type="GO" id="GO:0006004">
    <property type="term" value="P:fucose metabolic process"/>
    <property type="evidence" value="ECO:0007669"/>
    <property type="project" value="UniProtKB-KW"/>
</dbReference>
<dbReference type="PANTHER" id="PTHR31469">
    <property type="entry name" value="OS07G0633600 PROTEIN"/>
    <property type="match status" value="1"/>
</dbReference>
<accession>A0AAD8XRM9</accession>
<keyword evidence="6" id="KW-0328">Glycosyltransferase</keyword>
<feature type="compositionally biased region" description="Polar residues" evidence="4">
    <location>
        <begin position="15"/>
        <end position="27"/>
    </location>
</feature>
<feature type="region of interest" description="Disordered" evidence="4">
    <location>
        <begin position="1"/>
        <end position="51"/>
    </location>
</feature>
<keyword evidence="1 6" id="KW-0808">Transferase</keyword>
<feature type="compositionally biased region" description="Low complexity" evidence="4">
    <location>
        <begin position="1"/>
        <end position="14"/>
    </location>
</feature>
<evidence type="ECO:0000256" key="2">
    <source>
        <dbReference type="ARBA" id="ARBA00023253"/>
    </source>
</evidence>
<gene>
    <name evidence="6" type="ORF">QTG54_017083</name>
</gene>
<keyword evidence="5" id="KW-0472">Membrane</keyword>
<evidence type="ECO:0000313" key="6">
    <source>
        <dbReference type="EMBL" id="KAK1732230.1"/>
    </source>
</evidence>
<dbReference type="EMBL" id="JATAAI010000080">
    <property type="protein sequence ID" value="KAK1732230.1"/>
    <property type="molecule type" value="Genomic_DNA"/>
</dbReference>
<protein>
    <submittedName>
        <fullName evidence="6">GDP-fucose protein O-fucosyltransferase family protein</fullName>
        <ecNumber evidence="6">2.4.1.221</ecNumber>
    </submittedName>
</protein>
<feature type="transmembrane region" description="Helical" evidence="5">
    <location>
        <begin position="56"/>
        <end position="77"/>
    </location>
</feature>
<comment type="caution">
    <text evidence="6">The sequence shown here is derived from an EMBL/GenBank/DDBJ whole genome shotgun (WGS) entry which is preliminary data.</text>
</comment>
<keyword evidence="2" id="KW-0294">Fucose metabolism</keyword>
<evidence type="ECO:0000256" key="4">
    <source>
        <dbReference type="SAM" id="MobiDB-lite"/>
    </source>
</evidence>
<dbReference type="Gene3D" id="3.40.50.11350">
    <property type="match status" value="1"/>
</dbReference>